<evidence type="ECO:0000313" key="4">
    <source>
        <dbReference type="EMBL" id="SFJ19323.1"/>
    </source>
</evidence>
<dbReference type="STRING" id="1150112.SAMN04487893_10471"/>
<keyword evidence="5" id="KW-1185">Reference proteome</keyword>
<dbReference type="AlphaFoldDB" id="A0A1I3PCX7"/>
<dbReference type="RefSeq" id="WP_090678368.1">
    <property type="nucleotide sequence ID" value="NZ_FORU01000004.1"/>
</dbReference>
<evidence type="ECO:0000256" key="2">
    <source>
        <dbReference type="ARBA" id="ARBA00022679"/>
    </source>
</evidence>
<dbReference type="Proteomes" id="UP000243887">
    <property type="component" value="Unassembled WGS sequence"/>
</dbReference>
<dbReference type="InterPro" id="IPR015424">
    <property type="entry name" value="PyrdxlP-dep_Trfase"/>
</dbReference>
<dbReference type="InterPro" id="IPR015422">
    <property type="entry name" value="PyrdxlP-dep_Trfase_small"/>
</dbReference>
<dbReference type="Gene3D" id="3.90.1150.10">
    <property type="entry name" value="Aspartate Aminotransferase, domain 1"/>
    <property type="match status" value="1"/>
</dbReference>
<dbReference type="InterPro" id="IPR004839">
    <property type="entry name" value="Aminotransferase_I/II_large"/>
</dbReference>
<keyword evidence="2 4" id="KW-0808">Transferase</keyword>
<dbReference type="EMBL" id="FORU01000004">
    <property type="protein sequence ID" value="SFJ19323.1"/>
    <property type="molecule type" value="Genomic_DNA"/>
</dbReference>
<dbReference type="OrthoDB" id="9807157at2"/>
<feature type="domain" description="Aminotransferase class I/classII large" evidence="3">
    <location>
        <begin position="69"/>
        <end position="407"/>
    </location>
</feature>
<dbReference type="GO" id="GO:0030170">
    <property type="term" value="F:pyridoxal phosphate binding"/>
    <property type="evidence" value="ECO:0007669"/>
    <property type="project" value="InterPro"/>
</dbReference>
<dbReference type="PANTHER" id="PTHR13693">
    <property type="entry name" value="CLASS II AMINOTRANSFERASE/8-AMINO-7-OXONONANOATE SYNTHASE"/>
    <property type="match status" value="1"/>
</dbReference>
<dbReference type="InterPro" id="IPR015421">
    <property type="entry name" value="PyrdxlP-dep_Trfase_major"/>
</dbReference>
<reference evidence="5" key="1">
    <citation type="submission" date="2016-10" db="EMBL/GenBank/DDBJ databases">
        <authorList>
            <person name="Varghese N."/>
            <person name="Submissions S."/>
        </authorList>
    </citation>
    <scope>NUCLEOTIDE SEQUENCE [LARGE SCALE GENOMIC DNA]</scope>
    <source>
        <strain evidence="5">DSM 26542</strain>
    </source>
</reference>
<evidence type="ECO:0000256" key="1">
    <source>
        <dbReference type="ARBA" id="ARBA00001933"/>
    </source>
</evidence>
<dbReference type="SUPFAM" id="SSF53383">
    <property type="entry name" value="PLP-dependent transferases"/>
    <property type="match status" value="1"/>
</dbReference>
<gene>
    <name evidence="4" type="ORF">SAMN04487893_10471</name>
</gene>
<evidence type="ECO:0000313" key="5">
    <source>
        <dbReference type="Proteomes" id="UP000243887"/>
    </source>
</evidence>
<name>A0A1I3PCX7_9FLAO</name>
<proteinExistence type="predicted"/>
<dbReference type="GO" id="GO:0016740">
    <property type="term" value="F:transferase activity"/>
    <property type="evidence" value="ECO:0007669"/>
    <property type="project" value="UniProtKB-KW"/>
</dbReference>
<evidence type="ECO:0000259" key="3">
    <source>
        <dbReference type="Pfam" id="PF00155"/>
    </source>
</evidence>
<dbReference type="InterPro" id="IPR050087">
    <property type="entry name" value="AON_synthase_class-II"/>
</dbReference>
<dbReference type="PANTHER" id="PTHR13693:SF3">
    <property type="entry name" value="LD36009P"/>
    <property type="match status" value="1"/>
</dbReference>
<sequence length="430" mass="47712">MKFDYTKASFKDFENIPNMDIFERAKAHEGYLDYLRENEFMNYRLLATSGCGPEIDMEENGYIKQGSYISFVCNDYLGFTQHPEIKKAVIASIEKYGTGAGASPLIGGYFDYHRDLENKLSDFFKKPRGSAIAYTTGYTSNSASLLCLLKKEDIAIVDMSVHASVYEGVLGTTTKRFPHNDVVALERILAHSKDAYRTKMVIVDGVYSQDGDIAPLKEIVELTHKYGGVVLVDDAHGIGVLGETGRGAMEYFDVMDKVDIITGTFSKTFGNIGGYVIANNPHIISYLQFQSRQYAFSASSSPAIAGVTRAIELIDEEPKWQKMLWDNINYYKSGLQQIGLDVGTSSSAIIPVKIGDVTKNSEAGKLLLENGIYTNPIMYPAVSLKDSRIRMSLMATHTKEQLDKALNVYEYINKKLGITASASYISEAKL</sequence>
<accession>A0A1I3PCX7</accession>
<comment type="cofactor">
    <cofactor evidence="1">
        <name>pyridoxal 5'-phosphate</name>
        <dbReference type="ChEBI" id="CHEBI:597326"/>
    </cofactor>
</comment>
<dbReference type="Gene3D" id="3.40.640.10">
    <property type="entry name" value="Type I PLP-dependent aspartate aminotransferase-like (Major domain)"/>
    <property type="match status" value="1"/>
</dbReference>
<dbReference type="Pfam" id="PF00155">
    <property type="entry name" value="Aminotran_1_2"/>
    <property type="match status" value="1"/>
</dbReference>
<organism evidence="4 5">
    <name type="scientific">Myroides guanonis</name>
    <dbReference type="NCBI Taxonomy" id="1150112"/>
    <lineage>
        <taxon>Bacteria</taxon>
        <taxon>Pseudomonadati</taxon>
        <taxon>Bacteroidota</taxon>
        <taxon>Flavobacteriia</taxon>
        <taxon>Flavobacteriales</taxon>
        <taxon>Flavobacteriaceae</taxon>
        <taxon>Myroides</taxon>
    </lineage>
</organism>
<protein>
    <submittedName>
        <fullName evidence="4">Glycine C-acetyltransferase</fullName>
    </submittedName>
</protein>